<protein>
    <submittedName>
        <fullName evidence="1">Uncharacterized protein</fullName>
    </submittedName>
</protein>
<sequence>MLGAIIYCKCETELGVPRRTVCRAQEAEKGVGMKVFHTISHAMPICYRYSREERYPPCGPVEKSRTRIEVMIWPGQARPGHGRHGMHLQTQEAAQRFMRSRLRSKFLAPEATKYIKALALTKLLHARAEHTLHGPAQSTLTTDHRPDTSRSFGFLRDCLHHSG</sequence>
<proteinExistence type="predicted"/>
<dbReference type="Proteomes" id="UP000016932">
    <property type="component" value="Unassembled WGS sequence"/>
</dbReference>
<evidence type="ECO:0000313" key="1">
    <source>
        <dbReference type="EMBL" id="EME87642.1"/>
    </source>
</evidence>
<name>N1Q9T4_PSEFD</name>
<dbReference type="EMBL" id="KB446555">
    <property type="protein sequence ID" value="EME87642.1"/>
    <property type="molecule type" value="Genomic_DNA"/>
</dbReference>
<dbReference type="KEGG" id="pfj:MYCFIDRAFT_169429"/>
<dbReference type="GeneID" id="19332362"/>
<gene>
    <name evidence="1" type="ORF">MYCFIDRAFT_169429</name>
</gene>
<keyword evidence="2" id="KW-1185">Reference proteome</keyword>
<evidence type="ECO:0000313" key="2">
    <source>
        <dbReference type="Proteomes" id="UP000016932"/>
    </source>
</evidence>
<dbReference type="VEuPathDB" id="FungiDB:MYCFIDRAFT_169429"/>
<accession>N1Q9T4</accession>
<dbReference type="RefSeq" id="XP_007921011.1">
    <property type="nucleotide sequence ID" value="XM_007922820.1"/>
</dbReference>
<dbReference type="AlphaFoldDB" id="N1Q9T4"/>
<reference evidence="1 2" key="1">
    <citation type="journal article" date="2012" name="PLoS Pathog.">
        <title>Diverse lifestyles and strategies of plant pathogenesis encoded in the genomes of eighteen Dothideomycetes fungi.</title>
        <authorList>
            <person name="Ohm R.A."/>
            <person name="Feau N."/>
            <person name="Henrissat B."/>
            <person name="Schoch C.L."/>
            <person name="Horwitz B.A."/>
            <person name="Barry K.W."/>
            <person name="Condon B.J."/>
            <person name="Copeland A.C."/>
            <person name="Dhillon B."/>
            <person name="Glaser F."/>
            <person name="Hesse C.N."/>
            <person name="Kosti I."/>
            <person name="LaButti K."/>
            <person name="Lindquist E.A."/>
            <person name="Lucas S."/>
            <person name="Salamov A.A."/>
            <person name="Bradshaw R.E."/>
            <person name="Ciuffetti L."/>
            <person name="Hamelin R.C."/>
            <person name="Kema G.H.J."/>
            <person name="Lawrence C."/>
            <person name="Scott J.A."/>
            <person name="Spatafora J.W."/>
            <person name="Turgeon B.G."/>
            <person name="de Wit P.J.G.M."/>
            <person name="Zhong S."/>
            <person name="Goodwin S.B."/>
            <person name="Grigoriev I.V."/>
        </authorList>
    </citation>
    <scope>NUCLEOTIDE SEQUENCE [LARGE SCALE GENOMIC DNA]</scope>
    <source>
        <strain evidence="1 2">CIRAD86</strain>
    </source>
</reference>
<organism evidence="1 2">
    <name type="scientific">Pseudocercospora fijiensis (strain CIRAD86)</name>
    <name type="common">Black leaf streak disease fungus</name>
    <name type="synonym">Mycosphaerella fijiensis</name>
    <dbReference type="NCBI Taxonomy" id="383855"/>
    <lineage>
        <taxon>Eukaryota</taxon>
        <taxon>Fungi</taxon>
        <taxon>Dikarya</taxon>
        <taxon>Ascomycota</taxon>
        <taxon>Pezizomycotina</taxon>
        <taxon>Dothideomycetes</taxon>
        <taxon>Dothideomycetidae</taxon>
        <taxon>Mycosphaerellales</taxon>
        <taxon>Mycosphaerellaceae</taxon>
        <taxon>Pseudocercospora</taxon>
    </lineage>
</organism>
<dbReference type="HOGENOM" id="CLU_1627799_0_0_1"/>